<organism evidence="1 2">
    <name type="scientific">Auricularia subglabra (strain TFB-10046 / SS5)</name>
    <name type="common">White-rot fungus</name>
    <name type="synonym">Auricularia delicata (strain TFB10046)</name>
    <dbReference type="NCBI Taxonomy" id="717982"/>
    <lineage>
        <taxon>Eukaryota</taxon>
        <taxon>Fungi</taxon>
        <taxon>Dikarya</taxon>
        <taxon>Basidiomycota</taxon>
        <taxon>Agaricomycotina</taxon>
        <taxon>Agaricomycetes</taxon>
        <taxon>Auriculariales</taxon>
        <taxon>Auriculariaceae</taxon>
        <taxon>Auricularia</taxon>
    </lineage>
</organism>
<protein>
    <recommendedName>
        <fullName evidence="3">F-box domain-containing protein</fullName>
    </recommendedName>
</protein>
<name>J0CS04_AURST</name>
<dbReference type="InParanoid" id="J0CS04"/>
<gene>
    <name evidence="1" type="ORF">AURDEDRAFT_177889</name>
</gene>
<proteinExistence type="predicted"/>
<evidence type="ECO:0008006" key="3">
    <source>
        <dbReference type="Google" id="ProtNLM"/>
    </source>
</evidence>
<dbReference type="EMBL" id="JH688484">
    <property type="protein sequence ID" value="EJD33024.1"/>
    <property type="molecule type" value="Genomic_DNA"/>
</dbReference>
<reference evidence="2" key="1">
    <citation type="journal article" date="2012" name="Science">
        <title>The Paleozoic origin of enzymatic lignin decomposition reconstructed from 31 fungal genomes.</title>
        <authorList>
            <person name="Floudas D."/>
            <person name="Binder M."/>
            <person name="Riley R."/>
            <person name="Barry K."/>
            <person name="Blanchette R.A."/>
            <person name="Henrissat B."/>
            <person name="Martinez A.T."/>
            <person name="Otillar R."/>
            <person name="Spatafora J.W."/>
            <person name="Yadav J.S."/>
            <person name="Aerts A."/>
            <person name="Benoit I."/>
            <person name="Boyd A."/>
            <person name="Carlson A."/>
            <person name="Copeland A."/>
            <person name="Coutinho P.M."/>
            <person name="de Vries R.P."/>
            <person name="Ferreira P."/>
            <person name="Findley K."/>
            <person name="Foster B."/>
            <person name="Gaskell J."/>
            <person name="Glotzer D."/>
            <person name="Gorecki P."/>
            <person name="Heitman J."/>
            <person name="Hesse C."/>
            <person name="Hori C."/>
            <person name="Igarashi K."/>
            <person name="Jurgens J.A."/>
            <person name="Kallen N."/>
            <person name="Kersten P."/>
            <person name="Kohler A."/>
            <person name="Kuees U."/>
            <person name="Kumar T.K.A."/>
            <person name="Kuo A."/>
            <person name="LaButti K."/>
            <person name="Larrondo L.F."/>
            <person name="Lindquist E."/>
            <person name="Ling A."/>
            <person name="Lombard V."/>
            <person name="Lucas S."/>
            <person name="Lundell T."/>
            <person name="Martin R."/>
            <person name="McLaughlin D.J."/>
            <person name="Morgenstern I."/>
            <person name="Morin E."/>
            <person name="Murat C."/>
            <person name="Nagy L.G."/>
            <person name="Nolan M."/>
            <person name="Ohm R.A."/>
            <person name="Patyshakuliyeva A."/>
            <person name="Rokas A."/>
            <person name="Ruiz-Duenas F.J."/>
            <person name="Sabat G."/>
            <person name="Salamov A."/>
            <person name="Samejima M."/>
            <person name="Schmutz J."/>
            <person name="Slot J.C."/>
            <person name="St John F."/>
            <person name="Stenlid J."/>
            <person name="Sun H."/>
            <person name="Sun S."/>
            <person name="Syed K."/>
            <person name="Tsang A."/>
            <person name="Wiebenga A."/>
            <person name="Young D."/>
            <person name="Pisabarro A."/>
            <person name="Eastwood D.C."/>
            <person name="Martin F."/>
            <person name="Cullen D."/>
            <person name="Grigoriev I.V."/>
            <person name="Hibbett D.S."/>
        </authorList>
    </citation>
    <scope>NUCLEOTIDE SEQUENCE [LARGE SCALE GENOMIC DNA]</scope>
    <source>
        <strain evidence="2">TFB10046</strain>
    </source>
</reference>
<keyword evidence="2" id="KW-1185">Reference proteome</keyword>
<evidence type="ECO:0000313" key="2">
    <source>
        <dbReference type="Proteomes" id="UP000006514"/>
    </source>
</evidence>
<dbReference type="SUPFAM" id="SSF52047">
    <property type="entry name" value="RNI-like"/>
    <property type="match status" value="1"/>
</dbReference>
<dbReference type="Gene3D" id="3.80.10.10">
    <property type="entry name" value="Ribonuclease Inhibitor"/>
    <property type="match status" value="1"/>
</dbReference>
<dbReference type="Proteomes" id="UP000006514">
    <property type="component" value="Unassembled WGS sequence"/>
</dbReference>
<dbReference type="InterPro" id="IPR032675">
    <property type="entry name" value="LRR_dom_sf"/>
</dbReference>
<dbReference type="AlphaFoldDB" id="J0CS04"/>
<dbReference type="KEGG" id="adl:AURDEDRAFT_177889"/>
<accession>J0CS04</accession>
<evidence type="ECO:0000313" key="1">
    <source>
        <dbReference type="EMBL" id="EJD33024.1"/>
    </source>
</evidence>
<sequence length="524" mass="58336">MSISRAPHGKATSFPLVEDVLTAVFRQCLEDLNLDQHWMQQDASQLVLKLSLVCRSWRHITLNVADLWRFHRVDCMRLQSDDLFARYRAFFASLLIRSHGRICGLCILNFPGPSGTVTHAPSLWAGMITAALAVCERFRFLAGNGSRIHQSTPCLLSAVASLATCPAPRLATAAIVVDPFPLIPHIRIAVNSLFNSPTAQGIRMLEIKGLYLRPNSLVCSRSNLTSIDFCYGSFQRDVKPLIAHHRLTLQSLSLANVMVDEDDLQLAAIPALTSLTLKGHSVALLPELHATSVVELRSLCLESATAHPAAGYLVTFLQQHPEMRVERLSLRIDADDLSPFAQPMSFLPHLRHLSIQGNIGPRFFKLLAILLTQSTLQVVELYDSPSFMEVVPSLLQFLRGKALYSGLPALASLHIHPAERFTIPCFVRYSDALALSQLVREFEISGNAARDVLGDFSHWMPVPFLQAVSSRMIAELLFYQLLLRITSQNFVAGALAHFPPVYTSYWKAFCRGELLANCSWWTLC</sequence>